<evidence type="ECO:0000313" key="4">
    <source>
        <dbReference type="Proteomes" id="UP001430377"/>
    </source>
</evidence>
<reference evidence="3 4" key="1">
    <citation type="submission" date="2021-06" db="EMBL/GenBank/DDBJ databases">
        <title>Halomicroarcula sp. a new haloarchaeum isolated from saline soil.</title>
        <authorList>
            <person name="Duran-Viseras A."/>
            <person name="Sanchez-Porro C."/>
            <person name="Ventosa A."/>
        </authorList>
    </citation>
    <scope>NUCLEOTIDE SEQUENCE [LARGE SCALE GENOMIC DNA]</scope>
    <source>
        <strain evidence="3 4">F13</strain>
    </source>
</reference>
<protein>
    <submittedName>
        <fullName evidence="3">MarR family transcriptional regulator</fullName>
    </submittedName>
</protein>
<name>A0AAW4PNN5_9EURY</name>
<dbReference type="Pfam" id="PF08350">
    <property type="entry name" value="FilR1_middle"/>
    <property type="match status" value="1"/>
</dbReference>
<feature type="domain" description="HVO-A0261-like N-terminal" evidence="2">
    <location>
        <begin position="9"/>
        <end position="92"/>
    </location>
</feature>
<dbReference type="InterPro" id="IPR036388">
    <property type="entry name" value="WH-like_DNA-bd_sf"/>
</dbReference>
<accession>A0AAW4PNN5</accession>
<dbReference type="InterPro" id="IPR057527">
    <property type="entry name" value="HVO_A0261-like_N"/>
</dbReference>
<feature type="domain" description="Methanogenesis regulatory protein FilR1 middle" evidence="1">
    <location>
        <begin position="126"/>
        <end position="255"/>
    </location>
</feature>
<keyword evidence="4" id="KW-1185">Reference proteome</keyword>
<dbReference type="InterPro" id="IPR013561">
    <property type="entry name" value="FilR1_middle_dom"/>
</dbReference>
<sequence length="264" mass="29582">MDPDTEDFEDVQFLTGSPQRYAVLSSLCASAARPCELCDEIDATRTTIQRILAGFRERQWVVKREREYRPTVTGRRVCQQYRSLLGEVERAREFGPLTTHLDAIADDLPTEALENGRLTAGSDGNPLAAVNRFTEWFRGVGSDVRALSPIVAQPFNEVGAELLAAGTSIEFVIDQTVLEQSEQEYGNALEHGLDHDQISIYVHEEPLTFGLVVDETNRCCLAAYDDHNNVRAVLETSGEDVADWARSVFEQRRERSKPLSVLYS</sequence>
<dbReference type="EMBL" id="RKLR01000001">
    <property type="protein sequence ID" value="MBX0322048.1"/>
    <property type="molecule type" value="Genomic_DNA"/>
</dbReference>
<dbReference type="InterPro" id="IPR036390">
    <property type="entry name" value="WH_DNA-bd_sf"/>
</dbReference>
<dbReference type="Proteomes" id="UP001430377">
    <property type="component" value="Unassembled WGS sequence"/>
</dbReference>
<comment type="caution">
    <text evidence="3">The sequence shown here is derived from an EMBL/GenBank/DDBJ whole genome shotgun (WGS) entry which is preliminary data.</text>
</comment>
<dbReference type="AlphaFoldDB" id="A0AAW4PNN5"/>
<organism evidence="3 4">
    <name type="scientific">Haloarcula rubra</name>
    <dbReference type="NCBI Taxonomy" id="2487747"/>
    <lineage>
        <taxon>Archaea</taxon>
        <taxon>Methanobacteriati</taxon>
        <taxon>Methanobacteriota</taxon>
        <taxon>Stenosarchaea group</taxon>
        <taxon>Halobacteria</taxon>
        <taxon>Halobacteriales</taxon>
        <taxon>Haloarculaceae</taxon>
        <taxon>Haloarcula</taxon>
    </lineage>
</organism>
<dbReference type="Pfam" id="PF25213">
    <property type="entry name" value="HVO_A0261_N"/>
    <property type="match status" value="1"/>
</dbReference>
<proteinExistence type="predicted"/>
<dbReference type="SUPFAM" id="SSF46785">
    <property type="entry name" value="Winged helix' DNA-binding domain"/>
    <property type="match status" value="1"/>
</dbReference>
<evidence type="ECO:0000259" key="2">
    <source>
        <dbReference type="Pfam" id="PF25213"/>
    </source>
</evidence>
<evidence type="ECO:0000259" key="1">
    <source>
        <dbReference type="Pfam" id="PF08350"/>
    </source>
</evidence>
<gene>
    <name evidence="3" type="ORF">EGH21_03275</name>
</gene>
<dbReference type="RefSeq" id="WP_220617032.1">
    <property type="nucleotide sequence ID" value="NZ_RKLR01000001.1"/>
</dbReference>
<dbReference type="Gene3D" id="1.10.10.10">
    <property type="entry name" value="Winged helix-like DNA-binding domain superfamily/Winged helix DNA-binding domain"/>
    <property type="match status" value="1"/>
</dbReference>
<evidence type="ECO:0000313" key="3">
    <source>
        <dbReference type="EMBL" id="MBX0322048.1"/>
    </source>
</evidence>